<dbReference type="GO" id="GO:0044780">
    <property type="term" value="P:bacterial-type flagellum assembly"/>
    <property type="evidence" value="ECO:0007669"/>
    <property type="project" value="InterPro"/>
</dbReference>
<dbReference type="Proteomes" id="UP000231637">
    <property type="component" value="Chromosome"/>
</dbReference>
<protein>
    <submittedName>
        <fullName evidence="4">FlgN protein</fullName>
    </submittedName>
</protein>
<evidence type="ECO:0000313" key="5">
    <source>
        <dbReference type="Proteomes" id="UP000231637"/>
    </source>
</evidence>
<dbReference type="EMBL" id="CP018800">
    <property type="protein sequence ID" value="ATX82950.1"/>
    <property type="molecule type" value="Genomic_DNA"/>
</dbReference>
<dbReference type="SUPFAM" id="SSF140566">
    <property type="entry name" value="FlgN-like"/>
    <property type="match status" value="1"/>
</dbReference>
<organism evidence="4 5">
    <name type="scientific">Mariprofundus ferrinatatus</name>
    <dbReference type="NCBI Taxonomy" id="1921087"/>
    <lineage>
        <taxon>Bacteria</taxon>
        <taxon>Pseudomonadati</taxon>
        <taxon>Pseudomonadota</taxon>
        <taxon>Candidatius Mariprofundia</taxon>
        <taxon>Mariprofundales</taxon>
        <taxon>Mariprofundaceae</taxon>
        <taxon>Mariprofundus</taxon>
    </lineage>
</organism>
<name>A0A2K8L6L8_9PROT</name>
<dbReference type="Pfam" id="PF05130">
    <property type="entry name" value="FlgN"/>
    <property type="match status" value="1"/>
</dbReference>
<dbReference type="Gene3D" id="1.20.58.300">
    <property type="entry name" value="FlgN-like"/>
    <property type="match status" value="1"/>
</dbReference>
<dbReference type="AlphaFoldDB" id="A0A2K8L6L8"/>
<accession>A0A2K8L6L8</accession>
<dbReference type="RefSeq" id="WP_100266241.1">
    <property type="nucleotide sequence ID" value="NZ_CP018800.1"/>
</dbReference>
<evidence type="ECO:0000313" key="4">
    <source>
        <dbReference type="EMBL" id="ATX82950.1"/>
    </source>
</evidence>
<dbReference type="OrthoDB" id="9834313at2"/>
<sequence length="149" mass="16878">MVMHLQTSERLQAILKEMDACIAAIEEIIPLEKIAIDQLNGEAIHQLTENRRALWQELNDCKSQCQQLFQQHDMPQESDLSQLIDTCLAEDATDLHKQRQELNVRIINISRENELNAIRLKAAVQAISSTLQGLGLQKAKTTYSQDGTL</sequence>
<keyword evidence="5" id="KW-1185">Reference proteome</keyword>
<evidence type="ECO:0000256" key="3">
    <source>
        <dbReference type="ARBA" id="ARBA00022795"/>
    </source>
</evidence>
<gene>
    <name evidence="4" type="ORF">Ga0123462_2115</name>
</gene>
<dbReference type="InterPro" id="IPR036679">
    <property type="entry name" value="FlgN-like_sf"/>
</dbReference>
<evidence type="ECO:0000256" key="1">
    <source>
        <dbReference type="ARBA" id="ARBA00002397"/>
    </source>
</evidence>
<comment type="similarity">
    <text evidence="2">Belongs to the FlgN family.</text>
</comment>
<keyword evidence="3" id="KW-1005">Bacterial flagellum biogenesis</keyword>
<dbReference type="InterPro" id="IPR007809">
    <property type="entry name" value="FlgN-like"/>
</dbReference>
<reference evidence="4 5" key="1">
    <citation type="submission" date="2016-12" db="EMBL/GenBank/DDBJ databases">
        <title>Isolation and genomic insights into novel planktonic Zetaproteobacteria from stratified waters of the Chesapeake Bay.</title>
        <authorList>
            <person name="McAllister S.M."/>
            <person name="Kato S."/>
            <person name="Chan C.S."/>
            <person name="Chiu B.K."/>
            <person name="Field E.K."/>
        </authorList>
    </citation>
    <scope>NUCLEOTIDE SEQUENCE [LARGE SCALE GENOMIC DNA]</scope>
    <source>
        <strain evidence="4 5">CP-8</strain>
    </source>
</reference>
<proteinExistence type="inferred from homology"/>
<evidence type="ECO:0000256" key="2">
    <source>
        <dbReference type="ARBA" id="ARBA00007703"/>
    </source>
</evidence>
<comment type="function">
    <text evidence="1">Required for the efficient initiation of filament assembly.</text>
</comment>
<dbReference type="KEGG" id="mfn:Ga0123462_2115"/>